<name>A0A168RPB5_9BACT</name>
<dbReference type="GO" id="GO:0003872">
    <property type="term" value="F:6-phosphofructokinase activity"/>
    <property type="evidence" value="ECO:0007669"/>
    <property type="project" value="UniProtKB-EC"/>
</dbReference>
<organism evidence="17 18">
    <name type="scientific">Mycoplasmopsis gallinarum</name>
    <dbReference type="NCBI Taxonomy" id="29557"/>
    <lineage>
        <taxon>Bacteria</taxon>
        <taxon>Bacillati</taxon>
        <taxon>Mycoplasmatota</taxon>
        <taxon>Mycoplasmoidales</taxon>
        <taxon>Metamycoplasmataceae</taxon>
        <taxon>Mycoplasmopsis</taxon>
    </lineage>
</organism>
<dbReference type="AlphaFoldDB" id="A0A168RPB5"/>
<keyword evidence="11" id="KW-0067">ATP-binding</keyword>
<keyword evidence="12" id="KW-0460">Magnesium</keyword>
<keyword evidence="18" id="KW-1185">Reference proteome</keyword>
<dbReference type="NCBIfam" id="NF002872">
    <property type="entry name" value="PRK03202.1"/>
    <property type="match status" value="1"/>
</dbReference>
<dbReference type="OrthoDB" id="9802503at2"/>
<dbReference type="STRING" id="29557.MGALLINA_00310"/>
<comment type="cofactor">
    <cofactor evidence="1">
        <name>Mg(2+)</name>
        <dbReference type="ChEBI" id="CHEBI:18420"/>
    </cofactor>
</comment>
<evidence type="ECO:0000256" key="6">
    <source>
        <dbReference type="ARBA" id="ARBA00022490"/>
    </source>
</evidence>
<dbReference type="Gene3D" id="3.40.50.450">
    <property type="match status" value="1"/>
</dbReference>
<dbReference type="GO" id="GO:0016208">
    <property type="term" value="F:AMP binding"/>
    <property type="evidence" value="ECO:0007669"/>
    <property type="project" value="TreeGrafter"/>
</dbReference>
<dbReference type="PANTHER" id="PTHR13697:SF4">
    <property type="entry name" value="ATP-DEPENDENT 6-PHOSPHOFRUCTOKINASE"/>
    <property type="match status" value="1"/>
</dbReference>
<gene>
    <name evidence="17" type="ORF">MGALLINA_00310</name>
</gene>
<comment type="pathway">
    <text evidence="4">Carbohydrate degradation; glycolysis; D-glyceraldehyde 3-phosphate and glycerone phosphate from D-glucose: step 3/4.</text>
</comment>
<evidence type="ECO:0000256" key="7">
    <source>
        <dbReference type="ARBA" id="ARBA00022679"/>
    </source>
</evidence>
<dbReference type="GO" id="GO:0048029">
    <property type="term" value="F:monosaccharide binding"/>
    <property type="evidence" value="ECO:0007669"/>
    <property type="project" value="TreeGrafter"/>
</dbReference>
<dbReference type="PIRSF" id="PIRSF000532">
    <property type="entry name" value="ATP_PFK_prok"/>
    <property type="match status" value="1"/>
</dbReference>
<keyword evidence="10 17" id="KW-0418">Kinase</keyword>
<proteinExistence type="inferred from homology"/>
<evidence type="ECO:0000256" key="5">
    <source>
        <dbReference type="ARBA" id="ARBA00012055"/>
    </source>
</evidence>
<evidence type="ECO:0000256" key="10">
    <source>
        <dbReference type="ARBA" id="ARBA00022777"/>
    </source>
</evidence>
<keyword evidence="6" id="KW-0963">Cytoplasm</keyword>
<evidence type="ECO:0000256" key="3">
    <source>
        <dbReference type="ARBA" id="ARBA00004496"/>
    </source>
</evidence>
<dbReference type="InterPro" id="IPR012003">
    <property type="entry name" value="ATP_PFK_prok-type"/>
</dbReference>
<evidence type="ECO:0000256" key="13">
    <source>
        <dbReference type="ARBA" id="ARBA00023152"/>
    </source>
</evidence>
<comment type="subcellular location">
    <subcellularLocation>
        <location evidence="3">Cytoplasm</location>
    </subcellularLocation>
</comment>
<evidence type="ECO:0000256" key="15">
    <source>
        <dbReference type="ARBA" id="ARBA00048070"/>
    </source>
</evidence>
<evidence type="ECO:0000256" key="4">
    <source>
        <dbReference type="ARBA" id="ARBA00004679"/>
    </source>
</evidence>
<keyword evidence="8" id="KW-0479">Metal-binding</keyword>
<dbReference type="GO" id="GO:0046872">
    <property type="term" value="F:metal ion binding"/>
    <property type="evidence" value="ECO:0007669"/>
    <property type="project" value="UniProtKB-KW"/>
</dbReference>
<accession>A0A168RPB5</accession>
<evidence type="ECO:0000256" key="2">
    <source>
        <dbReference type="ARBA" id="ARBA00002659"/>
    </source>
</evidence>
<dbReference type="InterPro" id="IPR022953">
    <property type="entry name" value="ATP_PFK"/>
</dbReference>
<dbReference type="InterPro" id="IPR035966">
    <property type="entry name" value="PKF_sf"/>
</dbReference>
<evidence type="ECO:0000256" key="11">
    <source>
        <dbReference type="ARBA" id="ARBA00022840"/>
    </source>
</evidence>
<comment type="similarity">
    <text evidence="14">Belongs to the phosphofructokinase type A (PFKA) family.</text>
</comment>
<dbReference type="Gene3D" id="3.40.50.460">
    <property type="entry name" value="Phosphofructokinase domain"/>
    <property type="match status" value="1"/>
</dbReference>
<feature type="domain" description="Phosphofructokinase" evidence="16">
    <location>
        <begin position="4"/>
        <end position="286"/>
    </location>
</feature>
<comment type="caution">
    <text evidence="17">The sequence shown here is derived from an EMBL/GenBank/DDBJ whole genome shotgun (WGS) entry which is preliminary data.</text>
</comment>
<dbReference type="GO" id="GO:0042802">
    <property type="term" value="F:identical protein binding"/>
    <property type="evidence" value="ECO:0007669"/>
    <property type="project" value="TreeGrafter"/>
</dbReference>
<dbReference type="Pfam" id="PF00365">
    <property type="entry name" value="PFK"/>
    <property type="match status" value="1"/>
</dbReference>
<dbReference type="UniPathway" id="UPA00109">
    <property type="reaction ID" value="UER00182"/>
</dbReference>
<evidence type="ECO:0000256" key="12">
    <source>
        <dbReference type="ARBA" id="ARBA00022842"/>
    </source>
</evidence>
<evidence type="ECO:0000313" key="17">
    <source>
        <dbReference type="EMBL" id="OAB49163.1"/>
    </source>
</evidence>
<evidence type="ECO:0000256" key="9">
    <source>
        <dbReference type="ARBA" id="ARBA00022741"/>
    </source>
</evidence>
<dbReference type="RefSeq" id="WP_036438075.1">
    <property type="nucleotide sequence ID" value="NZ_LVLH01000014.1"/>
</dbReference>
<dbReference type="EC" id="2.7.1.11" evidence="5"/>
<dbReference type="SUPFAM" id="SSF53784">
    <property type="entry name" value="Phosphofructokinase"/>
    <property type="match status" value="1"/>
</dbReference>
<evidence type="ECO:0000256" key="8">
    <source>
        <dbReference type="ARBA" id="ARBA00022723"/>
    </source>
</evidence>
<reference evidence="17 18" key="1">
    <citation type="submission" date="2016-03" db="EMBL/GenBank/DDBJ databases">
        <title>Genome sequence of Mycoplasma gallinarum strain Mgn_IPT.</title>
        <authorList>
            <person name="Yacoub E."/>
            <person name="Sirand-Pugnet P."/>
            <person name="Barre A."/>
            <person name="Maurier F."/>
            <person name="Blanchard A."/>
            <person name="Ben Abdelmoumen B.M."/>
        </authorList>
    </citation>
    <scope>NUCLEOTIDE SEQUENCE [LARGE SCALE GENOMIC DNA]</scope>
    <source>
        <strain evidence="17 18">Mgn_IPT</strain>
    </source>
</reference>
<dbReference type="PATRIC" id="fig|29557.3.peg.23"/>
<dbReference type="GO" id="GO:0061621">
    <property type="term" value="P:canonical glycolysis"/>
    <property type="evidence" value="ECO:0007669"/>
    <property type="project" value="TreeGrafter"/>
</dbReference>
<keyword evidence="13" id="KW-0324">Glycolysis</keyword>
<dbReference type="GO" id="GO:0005945">
    <property type="term" value="C:6-phosphofructokinase complex"/>
    <property type="evidence" value="ECO:0007669"/>
    <property type="project" value="TreeGrafter"/>
</dbReference>
<evidence type="ECO:0000259" key="16">
    <source>
        <dbReference type="Pfam" id="PF00365"/>
    </source>
</evidence>
<evidence type="ECO:0000256" key="14">
    <source>
        <dbReference type="ARBA" id="ARBA00038478"/>
    </source>
</evidence>
<comment type="catalytic activity">
    <reaction evidence="15">
        <text>beta-D-fructose 6-phosphate + ATP = beta-D-fructose 1,6-bisphosphate + ADP + H(+)</text>
        <dbReference type="Rhea" id="RHEA:16109"/>
        <dbReference type="ChEBI" id="CHEBI:15378"/>
        <dbReference type="ChEBI" id="CHEBI:30616"/>
        <dbReference type="ChEBI" id="CHEBI:32966"/>
        <dbReference type="ChEBI" id="CHEBI:57634"/>
        <dbReference type="ChEBI" id="CHEBI:456216"/>
        <dbReference type="EC" id="2.7.1.11"/>
    </reaction>
</comment>
<dbReference type="GO" id="GO:0070095">
    <property type="term" value="F:fructose-6-phosphate binding"/>
    <property type="evidence" value="ECO:0007669"/>
    <property type="project" value="TreeGrafter"/>
</dbReference>
<evidence type="ECO:0000256" key="1">
    <source>
        <dbReference type="ARBA" id="ARBA00001946"/>
    </source>
</evidence>
<dbReference type="GO" id="GO:0030388">
    <property type="term" value="P:fructose 1,6-bisphosphate metabolic process"/>
    <property type="evidence" value="ECO:0007669"/>
    <property type="project" value="TreeGrafter"/>
</dbReference>
<dbReference type="PANTHER" id="PTHR13697">
    <property type="entry name" value="PHOSPHOFRUCTOKINASE"/>
    <property type="match status" value="1"/>
</dbReference>
<dbReference type="Proteomes" id="UP000076983">
    <property type="component" value="Unassembled WGS sequence"/>
</dbReference>
<keyword evidence="7" id="KW-0808">Transferase</keyword>
<protein>
    <recommendedName>
        <fullName evidence="5">6-phosphofructokinase</fullName>
        <ecNumber evidence="5">2.7.1.11</ecNumber>
    </recommendedName>
</protein>
<dbReference type="PRINTS" id="PR00476">
    <property type="entry name" value="PHFRCTKINASE"/>
</dbReference>
<keyword evidence="9" id="KW-0547">Nucleotide-binding</keyword>
<evidence type="ECO:0000313" key="18">
    <source>
        <dbReference type="Proteomes" id="UP000076983"/>
    </source>
</evidence>
<comment type="function">
    <text evidence="2">Catalyzes the phosphorylation of D-fructose 6-phosphate to fructose 1,6-bisphosphate by ATP, the first committing step of glycolysis.</text>
</comment>
<dbReference type="EMBL" id="LVLH01000014">
    <property type="protein sequence ID" value="OAB49163.1"/>
    <property type="molecule type" value="Genomic_DNA"/>
</dbReference>
<dbReference type="FunFam" id="3.40.50.460:FF:000002">
    <property type="entry name" value="ATP-dependent 6-phosphofructokinase"/>
    <property type="match status" value="1"/>
</dbReference>
<dbReference type="GO" id="GO:0005524">
    <property type="term" value="F:ATP binding"/>
    <property type="evidence" value="ECO:0007669"/>
    <property type="project" value="UniProtKB-KW"/>
</dbReference>
<sequence length="336" mass="36820">MIKKIAILTSGGDAPGMNSAIRGVYKAARSKNIEVLLVREGFKGLCENNFIDASQIDLDFWNCRGGTCIFTSRHLDFRNPLIHNQAIKNIKDNDIDALVVIGGDGSFAGAQLLYENGINVIAIPATIDNDINSSDYSIGYDTALNTIVRSIDSIRDTSDSHKRIVIVEVMGNRCGDLALYSGLATGAEIISISEAPLSYEEIAKRCAEYTSKYDDKAFNSHKINRSIIVVVSEKLYDLDKLRDLIASKTSWSTRYSILGYIQRGGNPTAQERVLASLMGIKAIDLLCDNQSGIAICARKNDLLAVPLLKALSQKSDSKKKARKKAIKFNDIHLLNA</sequence>
<dbReference type="GO" id="GO:0006002">
    <property type="term" value="P:fructose 6-phosphate metabolic process"/>
    <property type="evidence" value="ECO:0007669"/>
    <property type="project" value="InterPro"/>
</dbReference>
<dbReference type="InterPro" id="IPR000023">
    <property type="entry name" value="Phosphofructokinase_dom"/>
</dbReference>